<comment type="caution">
    <text evidence="2">The sequence shown here is derived from an EMBL/GenBank/DDBJ whole genome shotgun (WGS) entry which is preliminary data.</text>
</comment>
<gene>
    <name evidence="2" type="ORF">Acr_00g0061240</name>
</gene>
<feature type="region of interest" description="Disordered" evidence="1">
    <location>
        <begin position="1"/>
        <end position="27"/>
    </location>
</feature>
<keyword evidence="3" id="KW-1185">Reference proteome</keyword>
<evidence type="ECO:0000313" key="3">
    <source>
        <dbReference type="Proteomes" id="UP000585474"/>
    </source>
</evidence>
<feature type="compositionally biased region" description="Acidic residues" evidence="1">
    <location>
        <begin position="495"/>
        <end position="512"/>
    </location>
</feature>
<dbReference type="Proteomes" id="UP000585474">
    <property type="component" value="Unassembled WGS sequence"/>
</dbReference>
<feature type="region of interest" description="Disordered" evidence="1">
    <location>
        <begin position="494"/>
        <end position="527"/>
    </location>
</feature>
<evidence type="ECO:0000256" key="1">
    <source>
        <dbReference type="SAM" id="MobiDB-lite"/>
    </source>
</evidence>
<sequence length="527" mass="58107">MEDEVTRHPSSPREDPSSPEGSPSFAFPPIEQVVNTMTPDDHYKNPKPDSGWLYFRARPKRTLFGDYLSNVKGWKKKFFFVSGDNWEFPEGFAREAGAPKVPRLWGTLGKHCNKVPKLFGDEQKRFNKILSSVGGDLYSAKMVLRLKTFCQSFRISLKPMGEGNDVPTIGAAPAKGDKGESRHSQNEHPQSESPRGASIECLGEIRKEMRRLLPHVPDLALLRCLKKLGQNLKGSKSKGSTARFAPAKGVFIGEKQPRNVFVTSPGNKESTTLPNKKGKIAIDPKGREPTPPLGAKKAKPINVASSRAILVPKSGECSSANPTTVLGPRASFLGSPSMAEKMLSGVVPPEDKKKAMVFGSSLAIRSRDARDEVTLQHGRVASLESVVAYVQKLAEAQVHEQQAVDELAKMKDAQDAIADKLAKSEILVAELHESVVRSKKLAVEAFKSSDEFLDAVEATATKYFGEGFDFCKRQLHRHHPDLAIDLEGMSLDHDLLDEEEWEGEQGEVEEEKEEKKKEDKATSPFSP</sequence>
<feature type="region of interest" description="Disordered" evidence="1">
    <location>
        <begin position="164"/>
        <end position="198"/>
    </location>
</feature>
<feature type="compositionally biased region" description="Basic and acidic residues" evidence="1">
    <location>
        <begin position="1"/>
        <end position="16"/>
    </location>
</feature>
<proteinExistence type="predicted"/>
<feature type="compositionally biased region" description="Basic and acidic residues" evidence="1">
    <location>
        <begin position="175"/>
        <end position="190"/>
    </location>
</feature>
<evidence type="ECO:0000313" key="2">
    <source>
        <dbReference type="EMBL" id="GFS39127.1"/>
    </source>
</evidence>
<organism evidence="2 3">
    <name type="scientific">Actinidia rufa</name>
    <dbReference type="NCBI Taxonomy" id="165716"/>
    <lineage>
        <taxon>Eukaryota</taxon>
        <taxon>Viridiplantae</taxon>
        <taxon>Streptophyta</taxon>
        <taxon>Embryophyta</taxon>
        <taxon>Tracheophyta</taxon>
        <taxon>Spermatophyta</taxon>
        <taxon>Magnoliopsida</taxon>
        <taxon>eudicotyledons</taxon>
        <taxon>Gunneridae</taxon>
        <taxon>Pentapetalae</taxon>
        <taxon>asterids</taxon>
        <taxon>Ericales</taxon>
        <taxon>Actinidiaceae</taxon>
        <taxon>Actinidia</taxon>
    </lineage>
</organism>
<feature type="region of interest" description="Disordered" evidence="1">
    <location>
        <begin position="260"/>
        <end position="298"/>
    </location>
</feature>
<protein>
    <submittedName>
        <fullName evidence="2">Uncharacterized protein</fullName>
    </submittedName>
</protein>
<dbReference type="EMBL" id="BJWL01000323">
    <property type="protein sequence ID" value="GFS39127.1"/>
    <property type="molecule type" value="Genomic_DNA"/>
</dbReference>
<name>A0A7J0DNL5_9ERIC</name>
<feature type="compositionally biased region" description="Polar residues" evidence="1">
    <location>
        <begin position="261"/>
        <end position="274"/>
    </location>
</feature>
<dbReference type="AlphaFoldDB" id="A0A7J0DNL5"/>
<reference evidence="3" key="1">
    <citation type="submission" date="2019-07" db="EMBL/GenBank/DDBJ databases">
        <title>De Novo Assembly of kiwifruit Actinidia rufa.</title>
        <authorList>
            <person name="Sugita-Konishi S."/>
            <person name="Sato K."/>
            <person name="Mori E."/>
            <person name="Abe Y."/>
            <person name="Kisaki G."/>
            <person name="Hamano K."/>
            <person name="Suezawa K."/>
            <person name="Otani M."/>
            <person name="Fukuda T."/>
            <person name="Manabe T."/>
            <person name="Gomi K."/>
            <person name="Tabuchi M."/>
            <person name="Akimitsu K."/>
            <person name="Kataoka I."/>
        </authorList>
    </citation>
    <scope>NUCLEOTIDE SEQUENCE [LARGE SCALE GENOMIC DNA]</scope>
    <source>
        <strain evidence="3">cv. Fuchu</strain>
    </source>
</reference>
<accession>A0A7J0DNL5</accession>